<feature type="DNA-binding region" description="H-T-H motif" evidence="2">
    <location>
        <begin position="41"/>
        <end position="60"/>
    </location>
</feature>
<gene>
    <name evidence="4" type="ORF">CRT60_12345</name>
</gene>
<dbReference type="InterPro" id="IPR001647">
    <property type="entry name" value="HTH_TetR"/>
</dbReference>
<organism evidence="4 5">
    <name type="scientific">Azospirillum palustre</name>
    <dbReference type="NCBI Taxonomy" id="2044885"/>
    <lineage>
        <taxon>Bacteria</taxon>
        <taxon>Pseudomonadati</taxon>
        <taxon>Pseudomonadota</taxon>
        <taxon>Alphaproteobacteria</taxon>
        <taxon>Rhodospirillales</taxon>
        <taxon>Azospirillaceae</taxon>
        <taxon>Azospirillum</taxon>
    </lineage>
</organism>
<name>A0A2B8BH82_9PROT</name>
<dbReference type="InterPro" id="IPR050624">
    <property type="entry name" value="HTH-type_Tx_Regulator"/>
</dbReference>
<dbReference type="Gene3D" id="1.10.357.10">
    <property type="entry name" value="Tetracycline Repressor, domain 2"/>
    <property type="match status" value="1"/>
</dbReference>
<dbReference type="RefSeq" id="WP_098736696.1">
    <property type="nucleotide sequence ID" value="NZ_PDKW01000040.1"/>
</dbReference>
<dbReference type="EMBL" id="PDKW01000040">
    <property type="protein sequence ID" value="PGH57245.1"/>
    <property type="molecule type" value="Genomic_DNA"/>
</dbReference>
<dbReference type="PANTHER" id="PTHR43479">
    <property type="entry name" value="ACREF/ENVCD OPERON REPRESSOR-RELATED"/>
    <property type="match status" value="1"/>
</dbReference>
<protein>
    <submittedName>
        <fullName evidence="4">Transcriptional regulator</fullName>
    </submittedName>
</protein>
<dbReference type="SUPFAM" id="SSF46689">
    <property type="entry name" value="Homeodomain-like"/>
    <property type="match status" value="1"/>
</dbReference>
<dbReference type="InterPro" id="IPR009057">
    <property type="entry name" value="Homeodomain-like_sf"/>
</dbReference>
<evidence type="ECO:0000256" key="1">
    <source>
        <dbReference type="ARBA" id="ARBA00023125"/>
    </source>
</evidence>
<dbReference type="OrthoDB" id="9803547at2"/>
<evidence type="ECO:0000313" key="5">
    <source>
        <dbReference type="Proteomes" id="UP000225379"/>
    </source>
</evidence>
<dbReference type="AlphaFoldDB" id="A0A2B8BH82"/>
<evidence type="ECO:0000259" key="3">
    <source>
        <dbReference type="PROSITE" id="PS50977"/>
    </source>
</evidence>
<dbReference type="Proteomes" id="UP000225379">
    <property type="component" value="Unassembled WGS sequence"/>
</dbReference>
<feature type="domain" description="HTH tetR-type" evidence="3">
    <location>
        <begin position="18"/>
        <end position="78"/>
    </location>
</feature>
<reference evidence="5" key="1">
    <citation type="submission" date="2017-10" db="EMBL/GenBank/DDBJ databases">
        <authorList>
            <person name="Kravchenko I.K."/>
            <person name="Grouzdev D.S."/>
        </authorList>
    </citation>
    <scope>NUCLEOTIDE SEQUENCE [LARGE SCALE GENOMIC DNA]</scope>
    <source>
        <strain evidence="5">B2</strain>
    </source>
</reference>
<evidence type="ECO:0000313" key="4">
    <source>
        <dbReference type="EMBL" id="PGH57245.1"/>
    </source>
</evidence>
<dbReference type="PRINTS" id="PR00455">
    <property type="entry name" value="HTHTETR"/>
</dbReference>
<dbReference type="PANTHER" id="PTHR43479:SF11">
    <property type="entry name" value="ACREF_ENVCD OPERON REPRESSOR-RELATED"/>
    <property type="match status" value="1"/>
</dbReference>
<dbReference type="PROSITE" id="PS50977">
    <property type="entry name" value="HTH_TETR_2"/>
    <property type="match status" value="1"/>
</dbReference>
<proteinExistence type="predicted"/>
<evidence type="ECO:0000256" key="2">
    <source>
        <dbReference type="PROSITE-ProRule" id="PRU00335"/>
    </source>
</evidence>
<sequence>MAMARTATGKKTRVQRSEEVRDALFQAAAEVVGEYGYVDASITRITQRANLAQGTFYNYFASRQEIFDELLPVLGAKMLAHIRQQAGGARTFLEKEELSFRAFFSFLKRMPYFLRILNEAEIFAPKAHRQHFRNITASYLRFLQKARAAGEIADLSDDSLEPLIYMLVATRGYLALRYTNENGVVNLPEEAVTVYLQLLSNGLIAPSLVPINIEGRKEP</sequence>
<dbReference type="Pfam" id="PF00440">
    <property type="entry name" value="TetR_N"/>
    <property type="match status" value="1"/>
</dbReference>
<keyword evidence="1 2" id="KW-0238">DNA-binding</keyword>
<accession>A0A2B8BH82</accession>
<keyword evidence="5" id="KW-1185">Reference proteome</keyword>
<comment type="caution">
    <text evidence="4">The sequence shown here is derived from an EMBL/GenBank/DDBJ whole genome shotgun (WGS) entry which is preliminary data.</text>
</comment>
<dbReference type="GO" id="GO:0003677">
    <property type="term" value="F:DNA binding"/>
    <property type="evidence" value="ECO:0007669"/>
    <property type="project" value="UniProtKB-UniRule"/>
</dbReference>